<dbReference type="OrthoDB" id="2310150at2759"/>
<organism evidence="2 3">
    <name type="scientific">Ostreobium quekettii</name>
    <dbReference type="NCBI Taxonomy" id="121088"/>
    <lineage>
        <taxon>Eukaryota</taxon>
        <taxon>Viridiplantae</taxon>
        <taxon>Chlorophyta</taxon>
        <taxon>core chlorophytes</taxon>
        <taxon>Ulvophyceae</taxon>
        <taxon>TCBD clade</taxon>
        <taxon>Bryopsidales</taxon>
        <taxon>Ostreobineae</taxon>
        <taxon>Ostreobiaceae</taxon>
        <taxon>Ostreobium</taxon>
    </lineage>
</organism>
<dbReference type="Gene3D" id="3.20.20.100">
    <property type="entry name" value="NADP-dependent oxidoreductase domain"/>
    <property type="match status" value="1"/>
</dbReference>
<reference evidence="2" key="1">
    <citation type="submission" date="2020-12" db="EMBL/GenBank/DDBJ databases">
        <authorList>
            <person name="Iha C."/>
        </authorList>
    </citation>
    <scope>NUCLEOTIDE SEQUENCE</scope>
</reference>
<evidence type="ECO:0000313" key="3">
    <source>
        <dbReference type="Proteomes" id="UP000708148"/>
    </source>
</evidence>
<dbReference type="Proteomes" id="UP000708148">
    <property type="component" value="Unassembled WGS sequence"/>
</dbReference>
<dbReference type="InterPro" id="IPR036812">
    <property type="entry name" value="NAD(P)_OxRdtase_dom_sf"/>
</dbReference>
<dbReference type="InterPro" id="IPR023210">
    <property type="entry name" value="NADP_OxRdtase_dom"/>
</dbReference>
<keyword evidence="3" id="KW-1185">Reference proteome</keyword>
<protein>
    <recommendedName>
        <fullName evidence="1">NADP-dependent oxidoreductase domain-containing protein</fullName>
    </recommendedName>
</protein>
<dbReference type="AlphaFoldDB" id="A0A8S1IQB4"/>
<dbReference type="PANTHER" id="PTHR43147">
    <property type="entry name" value="PROTEIN TAS"/>
    <property type="match status" value="1"/>
</dbReference>
<gene>
    <name evidence="2" type="ORF">OSTQU699_LOCUS2509</name>
</gene>
<dbReference type="SUPFAM" id="SSF51430">
    <property type="entry name" value="NAD(P)-linked oxidoreductase"/>
    <property type="match status" value="1"/>
</dbReference>
<sequence>MLFGEMTSFGEACDLMSVAFDSGVSLFDTAEMYPVPQRAETSGRSEEFVGRWMKARRREEITIATKIAGPSGQMSWIRGGPVALDAANIKLAVEGSLRRLGTDYIDLMQLHWPDRYVPMFGDVDFDPARCFKVLQHIASK</sequence>
<dbReference type="EMBL" id="CAJHUC010000613">
    <property type="protein sequence ID" value="CAD7697148.1"/>
    <property type="molecule type" value="Genomic_DNA"/>
</dbReference>
<accession>A0A8S1IQB4</accession>
<comment type="caution">
    <text evidence="2">The sequence shown here is derived from an EMBL/GenBank/DDBJ whole genome shotgun (WGS) entry which is preliminary data.</text>
</comment>
<feature type="domain" description="NADP-dependent oxidoreductase" evidence="1">
    <location>
        <begin position="6"/>
        <end position="119"/>
    </location>
</feature>
<name>A0A8S1IQB4_9CHLO</name>
<evidence type="ECO:0000313" key="2">
    <source>
        <dbReference type="EMBL" id="CAD7697148.1"/>
    </source>
</evidence>
<evidence type="ECO:0000259" key="1">
    <source>
        <dbReference type="Pfam" id="PF00248"/>
    </source>
</evidence>
<dbReference type="Pfam" id="PF00248">
    <property type="entry name" value="Aldo_ket_red"/>
    <property type="match status" value="1"/>
</dbReference>
<proteinExistence type="predicted"/>
<dbReference type="PANTHER" id="PTHR43147:SF2">
    <property type="entry name" value="NADP-DEPENDENT OXIDOREDUCTASE DOMAIN-CONTAINING PROTEIN"/>
    <property type="match status" value="1"/>
</dbReference>